<protein>
    <submittedName>
        <fullName evidence="2">Uncharacterized protein</fullName>
    </submittedName>
</protein>
<reference evidence="2 3" key="1">
    <citation type="submission" date="2024-10" db="EMBL/GenBank/DDBJ databases">
        <authorList>
            <person name="Kim D."/>
        </authorList>
    </citation>
    <scope>NUCLEOTIDE SEQUENCE [LARGE SCALE GENOMIC DNA]</scope>
    <source>
        <strain evidence="2">BH-2024</strain>
    </source>
</reference>
<dbReference type="AlphaFoldDB" id="A0ABD2J017"/>
<dbReference type="EMBL" id="JBICBT010001070">
    <property type="protein sequence ID" value="KAL3084717.1"/>
    <property type="molecule type" value="Genomic_DNA"/>
</dbReference>
<evidence type="ECO:0000313" key="2">
    <source>
        <dbReference type="EMBL" id="KAL3084717.1"/>
    </source>
</evidence>
<evidence type="ECO:0000313" key="3">
    <source>
        <dbReference type="Proteomes" id="UP001620626"/>
    </source>
</evidence>
<accession>A0ABD2J017</accession>
<dbReference type="Proteomes" id="UP001620626">
    <property type="component" value="Unassembled WGS sequence"/>
</dbReference>
<name>A0ABD2J017_9BILA</name>
<gene>
    <name evidence="2" type="ORF">niasHT_031602</name>
</gene>
<feature type="region of interest" description="Disordered" evidence="1">
    <location>
        <begin position="55"/>
        <end position="79"/>
    </location>
</feature>
<organism evidence="2 3">
    <name type="scientific">Heterodera trifolii</name>
    <dbReference type="NCBI Taxonomy" id="157864"/>
    <lineage>
        <taxon>Eukaryota</taxon>
        <taxon>Metazoa</taxon>
        <taxon>Ecdysozoa</taxon>
        <taxon>Nematoda</taxon>
        <taxon>Chromadorea</taxon>
        <taxon>Rhabditida</taxon>
        <taxon>Tylenchina</taxon>
        <taxon>Tylenchomorpha</taxon>
        <taxon>Tylenchoidea</taxon>
        <taxon>Heteroderidae</taxon>
        <taxon>Heteroderinae</taxon>
        <taxon>Heterodera</taxon>
    </lineage>
</organism>
<evidence type="ECO:0000256" key="1">
    <source>
        <dbReference type="SAM" id="MobiDB-lite"/>
    </source>
</evidence>
<sequence>MNERQRGTNLAERWLTKTAWPAVWCQELIGREKKRKKGPIQFEFGRLRVERLREGEEAQERRGGHGQSVRRASKGQSRHLRTFVKQVAYDPNTKSQLVAEHKDKVPIDQRRTVPFLPSPIINLATQLKPINHKDHEKRASQTATLRGLKTEQCQRTERLVD</sequence>
<proteinExistence type="predicted"/>
<comment type="caution">
    <text evidence="2">The sequence shown here is derived from an EMBL/GenBank/DDBJ whole genome shotgun (WGS) entry which is preliminary data.</text>
</comment>
<keyword evidence="3" id="KW-1185">Reference proteome</keyword>